<dbReference type="SUPFAM" id="SSF47459">
    <property type="entry name" value="HLH, helix-loop-helix DNA-binding domain"/>
    <property type="match status" value="1"/>
</dbReference>
<dbReference type="PROSITE" id="PS50888">
    <property type="entry name" value="BHLH"/>
    <property type="match status" value="1"/>
</dbReference>
<name>A0A0K9P593_ZOSMR</name>
<evidence type="ECO:0000256" key="2">
    <source>
        <dbReference type="ARBA" id="ARBA00005510"/>
    </source>
</evidence>
<comment type="similarity">
    <text evidence="2">Belongs to the bHLH protein family.</text>
</comment>
<feature type="compositionally biased region" description="Polar residues" evidence="6">
    <location>
        <begin position="91"/>
        <end position="121"/>
    </location>
</feature>
<dbReference type="GO" id="GO:0000976">
    <property type="term" value="F:transcription cis-regulatory region binding"/>
    <property type="evidence" value="ECO:0000318"/>
    <property type="project" value="GO_Central"/>
</dbReference>
<dbReference type="PANTHER" id="PTHR46807:SF1">
    <property type="entry name" value="TRANSCRIPTION FACTOR PIF3"/>
    <property type="match status" value="1"/>
</dbReference>
<evidence type="ECO:0000256" key="4">
    <source>
        <dbReference type="ARBA" id="ARBA00023163"/>
    </source>
</evidence>
<reference evidence="9" key="1">
    <citation type="journal article" date="2016" name="Nature">
        <title>The genome of the seagrass Zostera marina reveals angiosperm adaptation to the sea.</title>
        <authorList>
            <person name="Olsen J.L."/>
            <person name="Rouze P."/>
            <person name="Verhelst B."/>
            <person name="Lin Y.-C."/>
            <person name="Bayer T."/>
            <person name="Collen J."/>
            <person name="Dattolo E."/>
            <person name="De Paoli E."/>
            <person name="Dittami S."/>
            <person name="Maumus F."/>
            <person name="Michel G."/>
            <person name="Kersting A."/>
            <person name="Lauritano C."/>
            <person name="Lohaus R."/>
            <person name="Toepel M."/>
            <person name="Tonon T."/>
            <person name="Vanneste K."/>
            <person name="Amirebrahimi M."/>
            <person name="Brakel J."/>
            <person name="Bostroem C."/>
            <person name="Chovatia M."/>
            <person name="Grimwood J."/>
            <person name="Jenkins J.W."/>
            <person name="Jueterbock A."/>
            <person name="Mraz A."/>
            <person name="Stam W.T."/>
            <person name="Tice H."/>
            <person name="Bornberg-Bauer E."/>
            <person name="Green P.J."/>
            <person name="Pearson G.A."/>
            <person name="Procaccini G."/>
            <person name="Duarte C.M."/>
            <person name="Schmutz J."/>
            <person name="Reusch T.B.H."/>
            <person name="Van de Peer Y."/>
        </authorList>
    </citation>
    <scope>NUCLEOTIDE SEQUENCE [LARGE SCALE GENOMIC DNA]</scope>
    <source>
        <strain evidence="9">cv. Finnish</strain>
    </source>
</reference>
<evidence type="ECO:0000313" key="8">
    <source>
        <dbReference type="EMBL" id="KMZ64163.1"/>
    </source>
</evidence>
<evidence type="ECO:0000313" key="9">
    <source>
        <dbReference type="Proteomes" id="UP000036987"/>
    </source>
</evidence>
<evidence type="ECO:0000259" key="7">
    <source>
        <dbReference type="PROSITE" id="PS50888"/>
    </source>
</evidence>
<dbReference type="SMART" id="SM00353">
    <property type="entry name" value="HLH"/>
    <property type="match status" value="1"/>
</dbReference>
<comment type="caution">
    <text evidence="8">The sequence shown here is derived from an EMBL/GenBank/DDBJ whole genome shotgun (WGS) entry which is preliminary data.</text>
</comment>
<dbReference type="EMBL" id="LFYR01001173">
    <property type="protein sequence ID" value="KMZ64163.1"/>
    <property type="molecule type" value="Genomic_DNA"/>
</dbReference>
<dbReference type="FunFam" id="4.10.280.10:FF:000004">
    <property type="entry name" value="Basic helix-loop-helix transcription factor"/>
    <property type="match status" value="1"/>
</dbReference>
<evidence type="ECO:0000256" key="1">
    <source>
        <dbReference type="ARBA" id="ARBA00004123"/>
    </source>
</evidence>
<dbReference type="GO" id="GO:0005634">
    <property type="term" value="C:nucleus"/>
    <property type="evidence" value="ECO:0000318"/>
    <property type="project" value="GO_Central"/>
</dbReference>
<proteinExistence type="inferred from homology"/>
<feature type="region of interest" description="Disordered" evidence="6">
    <location>
        <begin position="85"/>
        <end position="121"/>
    </location>
</feature>
<dbReference type="InterPro" id="IPR011598">
    <property type="entry name" value="bHLH_dom"/>
</dbReference>
<comment type="subcellular location">
    <subcellularLocation>
        <location evidence="1">Nucleus</location>
    </subcellularLocation>
</comment>
<gene>
    <name evidence="8" type="ORF">ZOSMA_37G00430</name>
</gene>
<dbReference type="GO" id="GO:0046983">
    <property type="term" value="F:protein dimerization activity"/>
    <property type="evidence" value="ECO:0007669"/>
    <property type="project" value="InterPro"/>
</dbReference>
<dbReference type="Pfam" id="PF00010">
    <property type="entry name" value="HLH"/>
    <property type="match status" value="1"/>
</dbReference>
<dbReference type="AlphaFoldDB" id="A0A0K9P593"/>
<dbReference type="GO" id="GO:0010017">
    <property type="term" value="P:red or far-red light signaling pathway"/>
    <property type="evidence" value="ECO:0000318"/>
    <property type="project" value="GO_Central"/>
</dbReference>
<dbReference type="GO" id="GO:0003700">
    <property type="term" value="F:DNA-binding transcription factor activity"/>
    <property type="evidence" value="ECO:0000318"/>
    <property type="project" value="GO_Central"/>
</dbReference>
<dbReference type="InterPro" id="IPR047265">
    <property type="entry name" value="PIF1-like_bHLH"/>
</dbReference>
<accession>A0A0K9P593</accession>
<sequence length="424" mass="47318">MPDSSSSFPDINNLAEITWENGQIIMKPQSNIKPPNNTGYKDFNVKDLSNTDVSWLTSYPSTDDYCTEFLSGLTRGNTNTNTNFPLLHDGSNASDKATPSTSEHHTISISNPNQLQTQDPTTTSRFLNFTRPAALHKTNFQNTEKPKTSNPIDIASVKWDEKSIIRLGKEKKVLECLPEKLPSEMIATSSSLCSNNRMKRTITEGDDLCYQSEDMDDESAGCAKKLVTRSGSSNKRSRTAEVHNLSERRRRDRINEKMKALQKLIPNCNKVDKASILDEAIEHLKTLQFQVQMMSTMGNGYMLPSTNMMMQQRMPHFPQMGVGMPRMGMFDVNGRPPMMHLPFHYPSSSIPVPQYQSNGSSVFGHSVSSIAHGSSYFPLPEHTTGAATRMNFGPEIGVNSSEMMMSENSETGHRTVEQGDDDNL</sequence>
<feature type="region of interest" description="Disordered" evidence="6">
    <location>
        <begin position="405"/>
        <end position="424"/>
    </location>
</feature>
<organism evidence="8 9">
    <name type="scientific">Zostera marina</name>
    <name type="common">Eelgrass</name>
    <dbReference type="NCBI Taxonomy" id="29655"/>
    <lineage>
        <taxon>Eukaryota</taxon>
        <taxon>Viridiplantae</taxon>
        <taxon>Streptophyta</taxon>
        <taxon>Embryophyta</taxon>
        <taxon>Tracheophyta</taxon>
        <taxon>Spermatophyta</taxon>
        <taxon>Magnoliopsida</taxon>
        <taxon>Liliopsida</taxon>
        <taxon>Zosteraceae</taxon>
        <taxon>Zostera</taxon>
    </lineage>
</organism>
<dbReference type="InterPro" id="IPR036638">
    <property type="entry name" value="HLH_DNA-bd_sf"/>
</dbReference>
<dbReference type="Gene3D" id="4.10.280.10">
    <property type="entry name" value="Helix-loop-helix DNA-binding domain"/>
    <property type="match status" value="1"/>
</dbReference>
<keyword evidence="5" id="KW-0539">Nucleus</keyword>
<evidence type="ECO:0000256" key="3">
    <source>
        <dbReference type="ARBA" id="ARBA00023015"/>
    </source>
</evidence>
<feature type="domain" description="BHLH" evidence="7">
    <location>
        <begin position="238"/>
        <end position="287"/>
    </location>
</feature>
<dbReference type="InterPro" id="IPR044273">
    <property type="entry name" value="PIF3-like"/>
</dbReference>
<dbReference type="OrthoDB" id="690068at2759"/>
<keyword evidence="4" id="KW-0804">Transcription</keyword>
<keyword evidence="3" id="KW-0805">Transcription regulation</keyword>
<dbReference type="PANTHER" id="PTHR46807">
    <property type="entry name" value="TRANSCRIPTION FACTOR PIF3"/>
    <property type="match status" value="1"/>
</dbReference>
<evidence type="ECO:0000256" key="5">
    <source>
        <dbReference type="ARBA" id="ARBA00023242"/>
    </source>
</evidence>
<dbReference type="Proteomes" id="UP000036987">
    <property type="component" value="Unassembled WGS sequence"/>
</dbReference>
<evidence type="ECO:0000256" key="6">
    <source>
        <dbReference type="SAM" id="MobiDB-lite"/>
    </source>
</evidence>
<protein>
    <recommendedName>
        <fullName evidence="7">BHLH domain-containing protein</fullName>
    </recommendedName>
</protein>
<keyword evidence="9" id="KW-1185">Reference proteome</keyword>
<dbReference type="CDD" id="cd11445">
    <property type="entry name" value="bHLH_AtPIF_like"/>
    <property type="match status" value="1"/>
</dbReference>